<evidence type="ECO:0000313" key="1">
    <source>
        <dbReference type="EMBL" id="KAG9240560.1"/>
    </source>
</evidence>
<feature type="non-terminal residue" evidence="1">
    <location>
        <position position="61"/>
    </location>
</feature>
<dbReference type="EMBL" id="MU254407">
    <property type="protein sequence ID" value="KAG9240560.1"/>
    <property type="molecule type" value="Genomic_DNA"/>
</dbReference>
<dbReference type="PANTHER" id="PTHR46411:SF3">
    <property type="entry name" value="AAA+ ATPASE DOMAIN-CONTAINING PROTEIN"/>
    <property type="match status" value="1"/>
</dbReference>
<keyword evidence="2" id="KW-1185">Reference proteome</keyword>
<comment type="caution">
    <text evidence="1">The sequence shown here is derived from an EMBL/GenBank/DDBJ whole genome shotgun (WGS) entry which is preliminary data.</text>
</comment>
<dbReference type="PANTHER" id="PTHR46411">
    <property type="entry name" value="FAMILY ATPASE, PUTATIVE-RELATED"/>
    <property type="match status" value="1"/>
</dbReference>
<proteinExistence type="predicted"/>
<dbReference type="AlphaFoldDB" id="A0A9P7YWJ6"/>
<gene>
    <name evidence="1" type="ORF">BJ878DRAFT_395083</name>
</gene>
<name>A0A9P7YWJ6_9HELO</name>
<reference evidence="1" key="1">
    <citation type="journal article" date="2021" name="IMA Fungus">
        <title>Genomic characterization of three marine fungi, including Emericellopsis atlantica sp. nov. with signatures of a generalist lifestyle and marine biomass degradation.</title>
        <authorList>
            <person name="Hagestad O.C."/>
            <person name="Hou L."/>
            <person name="Andersen J.H."/>
            <person name="Hansen E.H."/>
            <person name="Altermark B."/>
            <person name="Li C."/>
            <person name="Kuhnert E."/>
            <person name="Cox R.J."/>
            <person name="Crous P.W."/>
            <person name="Spatafora J.W."/>
            <person name="Lail K."/>
            <person name="Amirebrahimi M."/>
            <person name="Lipzen A."/>
            <person name="Pangilinan J."/>
            <person name="Andreopoulos W."/>
            <person name="Hayes R.D."/>
            <person name="Ng V."/>
            <person name="Grigoriev I.V."/>
            <person name="Jackson S.A."/>
            <person name="Sutton T.D.S."/>
            <person name="Dobson A.D.W."/>
            <person name="Rama T."/>
        </authorList>
    </citation>
    <scope>NUCLEOTIDE SEQUENCE</scope>
    <source>
        <strain evidence="1">TRa3180A</strain>
    </source>
</reference>
<sequence length="61" mass="7060">IARNNLVPIFFTRLKYYQGILFLTKNLISSINHIFLSPVDLFLPYQDLSVSARAAVWSNFI</sequence>
<dbReference type="OrthoDB" id="10042665at2759"/>
<protein>
    <submittedName>
        <fullName evidence="1">Uncharacterized protein</fullName>
    </submittedName>
</protein>
<accession>A0A9P7YWJ6</accession>
<evidence type="ECO:0000313" key="2">
    <source>
        <dbReference type="Proteomes" id="UP000887226"/>
    </source>
</evidence>
<organism evidence="1 2">
    <name type="scientific">Calycina marina</name>
    <dbReference type="NCBI Taxonomy" id="1763456"/>
    <lineage>
        <taxon>Eukaryota</taxon>
        <taxon>Fungi</taxon>
        <taxon>Dikarya</taxon>
        <taxon>Ascomycota</taxon>
        <taxon>Pezizomycotina</taxon>
        <taxon>Leotiomycetes</taxon>
        <taxon>Helotiales</taxon>
        <taxon>Pezizellaceae</taxon>
        <taxon>Calycina</taxon>
    </lineage>
</organism>
<dbReference type="Proteomes" id="UP000887226">
    <property type="component" value="Unassembled WGS sequence"/>
</dbReference>
<feature type="non-terminal residue" evidence="1">
    <location>
        <position position="1"/>
    </location>
</feature>